<organism evidence="1 2">
    <name type="scientific">Flavobacterium kingsejongi</name>
    <dbReference type="NCBI Taxonomy" id="1678728"/>
    <lineage>
        <taxon>Bacteria</taxon>
        <taxon>Pseudomonadati</taxon>
        <taxon>Bacteroidota</taxon>
        <taxon>Flavobacteriia</taxon>
        <taxon>Flavobacteriales</taxon>
        <taxon>Flavobacteriaceae</taxon>
        <taxon>Flavobacterium</taxon>
    </lineage>
</organism>
<name>A0A2S1LJ04_9FLAO</name>
<evidence type="ECO:0000313" key="1">
    <source>
        <dbReference type="EMBL" id="AWG23765.1"/>
    </source>
</evidence>
<dbReference type="RefSeq" id="WP_108735440.1">
    <property type="nucleotide sequence ID" value="NZ_CP020919.1"/>
</dbReference>
<evidence type="ECO:0000313" key="2">
    <source>
        <dbReference type="Proteomes" id="UP000244677"/>
    </source>
</evidence>
<dbReference type="AlphaFoldDB" id="A0A2S1LJ04"/>
<protein>
    <submittedName>
        <fullName evidence="1">Uncharacterized protein</fullName>
    </submittedName>
</protein>
<proteinExistence type="predicted"/>
<dbReference type="Proteomes" id="UP000244677">
    <property type="component" value="Chromosome"/>
</dbReference>
<dbReference type="OrthoDB" id="1133641at2"/>
<sequence length="95" mass="9951">MATGADNTFSITSSWGPAFVAALTGNNAYLNRYLYPGNIKINCDDTVVFTGTDTGTYDTGGTGTFDEATGKITIDLSQGLFTGSFITTCVFTPVP</sequence>
<gene>
    <name evidence="1" type="ORF">FK004_00250</name>
</gene>
<dbReference type="EMBL" id="CP020919">
    <property type="protein sequence ID" value="AWG23765.1"/>
    <property type="molecule type" value="Genomic_DNA"/>
</dbReference>
<dbReference type="KEGG" id="fki:FK004_00250"/>
<reference evidence="1 2" key="1">
    <citation type="submission" date="2017-04" db="EMBL/GenBank/DDBJ databases">
        <title>Complete genome sequence of Flavobacterium kingsejong AJ004.</title>
        <authorList>
            <person name="Lee P.C."/>
        </authorList>
    </citation>
    <scope>NUCLEOTIDE SEQUENCE [LARGE SCALE GENOMIC DNA]</scope>
    <source>
        <strain evidence="1 2">AJ004</strain>
    </source>
</reference>
<keyword evidence="2" id="KW-1185">Reference proteome</keyword>
<accession>A0A2S1LJ04</accession>